<dbReference type="InterPro" id="IPR009057">
    <property type="entry name" value="Homeodomain-like_sf"/>
</dbReference>
<keyword evidence="2" id="KW-1185">Reference proteome</keyword>
<dbReference type="EMBL" id="UZWD01000045">
    <property type="protein sequence ID" value="VDS06394.1"/>
    <property type="molecule type" value="Genomic_DNA"/>
</dbReference>
<evidence type="ECO:0000313" key="1">
    <source>
        <dbReference type="EMBL" id="VDS06394.1"/>
    </source>
</evidence>
<dbReference type="RefSeq" id="WP_126151912.1">
    <property type="nucleotide sequence ID" value="NZ_JBHTMH010000003.1"/>
</dbReference>
<name>A0A447IFY0_9HYPH</name>
<dbReference type="Proteomes" id="UP000268844">
    <property type="component" value="Unassembled WGS sequence"/>
</dbReference>
<dbReference type="OrthoDB" id="9811084at2"/>
<accession>A0A447IFY0</accession>
<proteinExistence type="predicted"/>
<dbReference type="Gene3D" id="1.10.357.10">
    <property type="entry name" value="Tetracycline Repressor, domain 2"/>
    <property type="match status" value="1"/>
</dbReference>
<evidence type="ECO:0008006" key="3">
    <source>
        <dbReference type="Google" id="ProtNLM"/>
    </source>
</evidence>
<evidence type="ECO:0000313" key="2">
    <source>
        <dbReference type="Proteomes" id="UP000268844"/>
    </source>
</evidence>
<reference evidence="1 2" key="1">
    <citation type="submission" date="2018-12" db="EMBL/GenBank/DDBJ databases">
        <authorList>
            <person name="Criscuolo A."/>
        </authorList>
    </citation>
    <scope>NUCLEOTIDE SEQUENCE [LARGE SCALE GENOMIC DNA]</scope>
    <source>
        <strain evidence="1">ACIP1116281</strain>
    </source>
</reference>
<organism evidence="1 2">
    <name type="scientific">Devosia equisanguinis</name>
    <dbReference type="NCBI Taxonomy" id="2490941"/>
    <lineage>
        <taxon>Bacteria</taxon>
        <taxon>Pseudomonadati</taxon>
        <taxon>Pseudomonadota</taxon>
        <taxon>Alphaproteobacteria</taxon>
        <taxon>Hyphomicrobiales</taxon>
        <taxon>Devosiaceae</taxon>
        <taxon>Devosia</taxon>
    </lineage>
</organism>
<protein>
    <recommendedName>
        <fullName evidence="3">HTH tetR-type domain-containing protein</fullName>
    </recommendedName>
</protein>
<dbReference type="SUPFAM" id="SSF46689">
    <property type="entry name" value="Homeodomain-like"/>
    <property type="match status" value="1"/>
</dbReference>
<dbReference type="AlphaFoldDB" id="A0A447IFY0"/>
<gene>
    <name evidence="1" type="ORF">DEVEQU_03558</name>
</gene>
<sequence>MNKKSSRTQNAISKSVLRLVSTLDFKDITVQMVIDDARTTRPTFYSHFRDVEDAARFTAISMMSMQTDVPPQPNDWVPRDADFIADRIRVQVRPILEVVATHRAFFRRVLEQAANLDYFNQTVAMFMAKADWEFRMATEKVRSTTDMDVLEIVANGAMWMVIKWTLGDTEASVDELTDRVALTLAALVTGKLLEAK</sequence>